<evidence type="ECO:0000256" key="7">
    <source>
        <dbReference type="ARBA" id="ARBA00023288"/>
    </source>
</evidence>
<feature type="domain" description="Spore germination protein N-terminal" evidence="9">
    <location>
        <begin position="26"/>
        <end position="197"/>
    </location>
</feature>
<evidence type="ECO:0000256" key="1">
    <source>
        <dbReference type="ARBA" id="ARBA00004635"/>
    </source>
</evidence>
<dbReference type="RefSeq" id="WP_378050248.1">
    <property type="nucleotide sequence ID" value="NZ_JBHMDN010000025.1"/>
</dbReference>
<evidence type="ECO:0000259" key="8">
    <source>
        <dbReference type="Pfam" id="PF05504"/>
    </source>
</evidence>
<protein>
    <submittedName>
        <fullName evidence="10">Ger(X)C family spore germination protein</fullName>
    </submittedName>
</protein>
<dbReference type="Pfam" id="PF25198">
    <property type="entry name" value="Spore_GerAC_N"/>
    <property type="match status" value="1"/>
</dbReference>
<evidence type="ECO:0000256" key="3">
    <source>
        <dbReference type="ARBA" id="ARBA00022544"/>
    </source>
</evidence>
<dbReference type="Pfam" id="PF05504">
    <property type="entry name" value="Spore_GerAC"/>
    <property type="match status" value="1"/>
</dbReference>
<keyword evidence="6" id="KW-0564">Palmitate</keyword>
<keyword evidence="3" id="KW-0309">Germination</keyword>
<feature type="domain" description="Spore germination GerAC-like C-terminal" evidence="8">
    <location>
        <begin position="217"/>
        <end position="382"/>
    </location>
</feature>
<evidence type="ECO:0000313" key="10">
    <source>
        <dbReference type="EMBL" id="MFC7152748.1"/>
    </source>
</evidence>
<name>A0ABW2FHY0_9BACL</name>
<evidence type="ECO:0000256" key="6">
    <source>
        <dbReference type="ARBA" id="ARBA00023139"/>
    </source>
</evidence>
<evidence type="ECO:0000256" key="5">
    <source>
        <dbReference type="ARBA" id="ARBA00023136"/>
    </source>
</evidence>
<comment type="subcellular location">
    <subcellularLocation>
        <location evidence="1">Membrane</location>
        <topology evidence="1">Lipid-anchor</topology>
    </subcellularLocation>
</comment>
<dbReference type="PANTHER" id="PTHR35789:SF1">
    <property type="entry name" value="SPORE GERMINATION PROTEIN B3"/>
    <property type="match status" value="1"/>
</dbReference>
<dbReference type="PANTHER" id="PTHR35789">
    <property type="entry name" value="SPORE GERMINATION PROTEIN B3"/>
    <property type="match status" value="1"/>
</dbReference>
<accession>A0ABW2FHY0</accession>
<comment type="caution">
    <text evidence="10">The sequence shown here is derived from an EMBL/GenBank/DDBJ whole genome shotgun (WGS) entry which is preliminary data.</text>
</comment>
<dbReference type="EMBL" id="JBHTAI010000025">
    <property type="protein sequence ID" value="MFC7152748.1"/>
    <property type="molecule type" value="Genomic_DNA"/>
</dbReference>
<keyword evidence="7" id="KW-0449">Lipoprotein</keyword>
<keyword evidence="4" id="KW-0732">Signal</keyword>
<reference evidence="11" key="1">
    <citation type="journal article" date="2019" name="Int. J. Syst. Evol. Microbiol.">
        <title>The Global Catalogue of Microorganisms (GCM) 10K type strain sequencing project: providing services to taxonomists for standard genome sequencing and annotation.</title>
        <authorList>
            <consortium name="The Broad Institute Genomics Platform"/>
            <consortium name="The Broad Institute Genome Sequencing Center for Infectious Disease"/>
            <person name="Wu L."/>
            <person name="Ma J."/>
        </authorList>
    </citation>
    <scope>NUCLEOTIDE SEQUENCE [LARGE SCALE GENOMIC DNA]</scope>
    <source>
        <strain evidence="11">KCTC 12907</strain>
    </source>
</reference>
<evidence type="ECO:0000313" key="11">
    <source>
        <dbReference type="Proteomes" id="UP001596378"/>
    </source>
</evidence>
<organism evidence="10 11">
    <name type="scientific">Cohnella cellulosilytica</name>
    <dbReference type="NCBI Taxonomy" id="986710"/>
    <lineage>
        <taxon>Bacteria</taxon>
        <taxon>Bacillati</taxon>
        <taxon>Bacillota</taxon>
        <taxon>Bacilli</taxon>
        <taxon>Bacillales</taxon>
        <taxon>Paenibacillaceae</taxon>
        <taxon>Cohnella</taxon>
    </lineage>
</organism>
<comment type="similarity">
    <text evidence="2">Belongs to the GerABKC lipoprotein family.</text>
</comment>
<keyword evidence="11" id="KW-1185">Reference proteome</keyword>
<dbReference type="PROSITE" id="PS51257">
    <property type="entry name" value="PROKAR_LIPOPROTEIN"/>
    <property type="match status" value="1"/>
</dbReference>
<evidence type="ECO:0000259" key="9">
    <source>
        <dbReference type="Pfam" id="PF25198"/>
    </source>
</evidence>
<dbReference type="InterPro" id="IPR057336">
    <property type="entry name" value="GerAC_N"/>
</dbReference>
<dbReference type="InterPro" id="IPR046953">
    <property type="entry name" value="Spore_GerAC-like_C"/>
</dbReference>
<dbReference type="Gene3D" id="3.30.300.210">
    <property type="entry name" value="Nutrient germinant receptor protein C, domain 3"/>
    <property type="match status" value="1"/>
</dbReference>
<dbReference type="InterPro" id="IPR008844">
    <property type="entry name" value="Spore_GerAC-like"/>
</dbReference>
<proteinExistence type="inferred from homology"/>
<gene>
    <name evidence="10" type="ORF">ACFQMJ_29785</name>
</gene>
<evidence type="ECO:0000256" key="2">
    <source>
        <dbReference type="ARBA" id="ARBA00007886"/>
    </source>
</evidence>
<keyword evidence="5" id="KW-0472">Membrane</keyword>
<evidence type="ECO:0000256" key="4">
    <source>
        <dbReference type="ARBA" id="ARBA00022729"/>
    </source>
</evidence>
<dbReference type="Proteomes" id="UP001596378">
    <property type="component" value="Unassembled WGS sequence"/>
</dbReference>
<dbReference type="InterPro" id="IPR038501">
    <property type="entry name" value="Spore_GerAC_C_sf"/>
</dbReference>
<sequence length="405" mass="44543">MRAYLRLGRAAAACAVLGLLAGCWSSIELNNRAFISTMIVDRTDKGLELTLNIPLTSRLIPGQTGGTGGTNKQPVAFVTRTGATLEEALQKIQGDLPRKISFGQTHSIIVGSRLAEQGIAPILEFVSRNPYLRLNTSLFMVEGQAKEKVAKSPVVFERFFASVLNGYIRNHQVLNTTVKDLMYSSANGGDGLLPILRFDGKDASLPADTPPSVGTAGAAILLAGKVVKPRLNPDETSSARAILAQLKQYTYSVKSPTDGQEMGFYTTSLRTEIHPFRSGGRLGILIRSYSDAGIIGSDSTIDLSKQDNIRLLQREIKKFADSSTISVVEKIKTSEADVFNFARYVSVQYPKEWNRIRNDWRAYFKNDLDVRIDSIILLRRVGASTDSYRDKFLKGAAESKRGQER</sequence>
<dbReference type="NCBIfam" id="TIGR02887">
    <property type="entry name" value="spore_ger_x_C"/>
    <property type="match status" value="1"/>
</dbReference>